<evidence type="ECO:0000256" key="1">
    <source>
        <dbReference type="ARBA" id="ARBA00004123"/>
    </source>
</evidence>
<dbReference type="GO" id="GO:0005634">
    <property type="term" value="C:nucleus"/>
    <property type="evidence" value="ECO:0007669"/>
    <property type="project" value="UniProtKB-SubCell"/>
</dbReference>
<comment type="caution">
    <text evidence="7">The sequence shown here is derived from an EMBL/GenBank/DDBJ whole genome shotgun (WGS) entry which is preliminary data.</text>
</comment>
<keyword evidence="4" id="KW-0804">Transcription</keyword>
<dbReference type="CDD" id="cd00266">
    <property type="entry name" value="MADS_SRF_like"/>
    <property type="match status" value="1"/>
</dbReference>
<organism evidence="7 8">
    <name type="scientific">Lithospermum erythrorhizon</name>
    <name type="common">Purple gromwell</name>
    <name type="synonym">Lithospermum officinale var. erythrorhizon</name>
    <dbReference type="NCBI Taxonomy" id="34254"/>
    <lineage>
        <taxon>Eukaryota</taxon>
        <taxon>Viridiplantae</taxon>
        <taxon>Streptophyta</taxon>
        <taxon>Embryophyta</taxon>
        <taxon>Tracheophyta</taxon>
        <taxon>Spermatophyta</taxon>
        <taxon>Magnoliopsida</taxon>
        <taxon>eudicotyledons</taxon>
        <taxon>Gunneridae</taxon>
        <taxon>Pentapetalae</taxon>
        <taxon>asterids</taxon>
        <taxon>lamiids</taxon>
        <taxon>Boraginales</taxon>
        <taxon>Boraginaceae</taxon>
        <taxon>Boraginoideae</taxon>
        <taxon>Lithospermeae</taxon>
        <taxon>Lithospermum</taxon>
    </lineage>
</organism>
<proteinExistence type="predicted"/>
<dbReference type="PANTHER" id="PTHR11945">
    <property type="entry name" value="MADS BOX PROTEIN"/>
    <property type="match status" value="1"/>
</dbReference>
<gene>
    <name evidence="7" type="ORF">LIER_01480</name>
</gene>
<protein>
    <submittedName>
        <fullName evidence="7">MADS box transcription factor</fullName>
    </submittedName>
</protein>
<dbReference type="Gene3D" id="3.40.1810.10">
    <property type="entry name" value="Transcription factor, MADS-box"/>
    <property type="match status" value="1"/>
</dbReference>
<dbReference type="PANTHER" id="PTHR11945:SF387">
    <property type="entry name" value="AGAMOUS-LIKE MADS-BOX PROTEIN AGL80"/>
    <property type="match status" value="1"/>
</dbReference>
<dbReference type="Proteomes" id="UP001454036">
    <property type="component" value="Unassembled WGS sequence"/>
</dbReference>
<dbReference type="GO" id="GO:0000981">
    <property type="term" value="F:DNA-binding transcription factor activity, RNA polymerase II-specific"/>
    <property type="evidence" value="ECO:0007669"/>
    <property type="project" value="InterPro"/>
</dbReference>
<dbReference type="GO" id="GO:0045944">
    <property type="term" value="P:positive regulation of transcription by RNA polymerase II"/>
    <property type="evidence" value="ECO:0007669"/>
    <property type="project" value="InterPro"/>
</dbReference>
<sequence length="236" mass="27102">MARQKVKLAFIVNDSQRKATFKKRRKGLMKKVSELSTLCGIDACAIIYSPYENQPDVWPNHLGVHRVLEQFRRMPEMEQNKKMVNNEGFIRQRTVKANEQLKKQLRDNREKDVTMLMYQCLAGRGLQNLMMPDLNDLGWLIDQNLKEINKRIETLKKAPMQEGESSKTAAANVALRQEERQGVASAGDEGIQRPQWFTEWMNATSEQIGFGHGDGAMMPFNDANNHGNFWPGSFFP</sequence>
<evidence type="ECO:0000256" key="2">
    <source>
        <dbReference type="ARBA" id="ARBA00023015"/>
    </source>
</evidence>
<name>A0AAV3NL48_LITER</name>
<dbReference type="AlphaFoldDB" id="A0AAV3NL48"/>
<dbReference type="PROSITE" id="PS50066">
    <property type="entry name" value="MADS_BOX_2"/>
    <property type="match status" value="1"/>
</dbReference>
<comment type="subcellular location">
    <subcellularLocation>
        <location evidence="1">Nucleus</location>
    </subcellularLocation>
</comment>
<keyword evidence="3" id="KW-0238">DNA-binding</keyword>
<evidence type="ECO:0000256" key="4">
    <source>
        <dbReference type="ARBA" id="ARBA00023163"/>
    </source>
</evidence>
<dbReference type="SMART" id="SM00432">
    <property type="entry name" value="MADS"/>
    <property type="match status" value="1"/>
</dbReference>
<dbReference type="EMBL" id="BAABME010000143">
    <property type="protein sequence ID" value="GAA0140055.1"/>
    <property type="molecule type" value="Genomic_DNA"/>
</dbReference>
<dbReference type="Pfam" id="PF00319">
    <property type="entry name" value="SRF-TF"/>
    <property type="match status" value="1"/>
</dbReference>
<keyword evidence="2" id="KW-0805">Transcription regulation</keyword>
<feature type="domain" description="MADS-box" evidence="6">
    <location>
        <begin position="1"/>
        <end position="49"/>
    </location>
</feature>
<evidence type="ECO:0000313" key="7">
    <source>
        <dbReference type="EMBL" id="GAA0140055.1"/>
    </source>
</evidence>
<dbReference type="GO" id="GO:0046983">
    <property type="term" value="F:protein dimerization activity"/>
    <property type="evidence" value="ECO:0007669"/>
    <property type="project" value="InterPro"/>
</dbReference>
<evidence type="ECO:0000313" key="8">
    <source>
        <dbReference type="Proteomes" id="UP001454036"/>
    </source>
</evidence>
<keyword evidence="8" id="KW-1185">Reference proteome</keyword>
<evidence type="ECO:0000256" key="3">
    <source>
        <dbReference type="ARBA" id="ARBA00023125"/>
    </source>
</evidence>
<evidence type="ECO:0000256" key="5">
    <source>
        <dbReference type="ARBA" id="ARBA00023242"/>
    </source>
</evidence>
<dbReference type="PRINTS" id="PR00404">
    <property type="entry name" value="MADSDOMAIN"/>
</dbReference>
<dbReference type="GO" id="GO:0000978">
    <property type="term" value="F:RNA polymerase II cis-regulatory region sequence-specific DNA binding"/>
    <property type="evidence" value="ECO:0007669"/>
    <property type="project" value="TreeGrafter"/>
</dbReference>
<dbReference type="FunFam" id="3.40.1810.10:FF:000018">
    <property type="entry name" value="agamous-like MADS-box protein AGL80"/>
    <property type="match status" value="1"/>
</dbReference>
<dbReference type="InterPro" id="IPR002100">
    <property type="entry name" value="TF_MADSbox"/>
</dbReference>
<keyword evidence="5" id="KW-0539">Nucleus</keyword>
<evidence type="ECO:0000259" key="6">
    <source>
        <dbReference type="PROSITE" id="PS50066"/>
    </source>
</evidence>
<dbReference type="SUPFAM" id="SSF55455">
    <property type="entry name" value="SRF-like"/>
    <property type="match status" value="1"/>
</dbReference>
<dbReference type="InterPro" id="IPR033897">
    <property type="entry name" value="SRF-like_MADS-box"/>
</dbReference>
<dbReference type="InterPro" id="IPR036879">
    <property type="entry name" value="TF_MADSbox_sf"/>
</dbReference>
<accession>A0AAV3NL48</accession>
<reference evidence="7 8" key="1">
    <citation type="submission" date="2024-01" db="EMBL/GenBank/DDBJ databases">
        <title>The complete chloroplast genome sequence of Lithospermum erythrorhizon: insights into the phylogenetic relationship among Boraginaceae species and the maternal lineages of purple gromwells.</title>
        <authorList>
            <person name="Okada T."/>
            <person name="Watanabe K."/>
        </authorList>
    </citation>
    <scope>NUCLEOTIDE SEQUENCE [LARGE SCALE GENOMIC DNA]</scope>
</reference>